<dbReference type="PANTHER" id="PTHR12993:SF29">
    <property type="entry name" value="BLR3841 PROTEIN"/>
    <property type="match status" value="1"/>
</dbReference>
<dbReference type="Proteomes" id="UP001174196">
    <property type="component" value="Unassembled WGS sequence"/>
</dbReference>
<reference evidence="1" key="1">
    <citation type="submission" date="2022-08" db="EMBL/GenBank/DDBJ databases">
        <title>Polycladomyces zharkentsis sp. nov., a novel thermophilic CMC and starch-degrading bacterium isolated from a geothermal spring in Kazakhstan.</title>
        <authorList>
            <person name="Mashzhan A."/>
            <person name="Kistaubaeva A."/>
            <person name="Javier-Lopez R."/>
            <person name="Birkeland N.-K."/>
        </authorList>
    </citation>
    <scope>NUCLEOTIDE SEQUENCE</scope>
    <source>
        <strain evidence="1">KSR 13</strain>
    </source>
</reference>
<keyword evidence="2" id="KW-1185">Reference proteome</keyword>
<dbReference type="PANTHER" id="PTHR12993">
    <property type="entry name" value="N-ACETYLGLUCOSAMINYL-PHOSPHATIDYLINOSITOL DE-N-ACETYLASE-RELATED"/>
    <property type="match status" value="1"/>
</dbReference>
<name>A0ABT8INI3_9BACL</name>
<gene>
    <name evidence="1" type="ORF">NWF35_10440</name>
</gene>
<dbReference type="InterPro" id="IPR024078">
    <property type="entry name" value="LmbE-like_dom_sf"/>
</dbReference>
<evidence type="ECO:0000313" key="2">
    <source>
        <dbReference type="Proteomes" id="UP001174196"/>
    </source>
</evidence>
<organism evidence="1 2">
    <name type="scientific">Polycladomyces subterraneus</name>
    <dbReference type="NCBI Taxonomy" id="1016997"/>
    <lineage>
        <taxon>Bacteria</taxon>
        <taxon>Bacillati</taxon>
        <taxon>Bacillota</taxon>
        <taxon>Bacilli</taxon>
        <taxon>Bacillales</taxon>
        <taxon>Thermoactinomycetaceae</taxon>
        <taxon>Polycladomyces</taxon>
    </lineage>
</organism>
<comment type="caution">
    <text evidence="1">The sequence shown here is derived from an EMBL/GenBank/DDBJ whole genome shotgun (WGS) entry which is preliminary data.</text>
</comment>
<dbReference type="Pfam" id="PF02585">
    <property type="entry name" value="PIG-L"/>
    <property type="match status" value="1"/>
</dbReference>
<proteinExistence type="predicted"/>
<dbReference type="InterPro" id="IPR003737">
    <property type="entry name" value="GlcNAc_PI_deacetylase-related"/>
</dbReference>
<sequence length="451" mass="51855">MKLFNNKMIFGTFLLILCFLYLFSPYLAESASALTESHMMQNTNIQGNRVLVVAPHPDDEVLGGGGVIEKAISSGKQVKVVIMTNGDGFSEDVMRQFITLFPSAQNYQKLGVLRHEESIQALGYLGVKPSDIYFLGYPDGGLESLWETNWSCTRLYRGLTGWTHANYPFSYQKNAPYCGENVVNNLSQIIRSFQPTTIVFPDPYDEHPDHWATNAFVQFTLANLHYHPADKWTYLVHFSGFLGSWRNNSLLSAIPPNALTKLDTRWINVPLSNKEQQKKLESLNEYPTQTKIMLPWMKQFVRKNDLLEVYPDLTWHTKGNWTKWSFADITGDSFLQHWTTSDDIISVGGKVNGHRLYIDCTTRFYSTHPVRFRFHIRVFYEHGNKLADFTVQLKRQQENEAKIFKPKTIQIALPLSDAFLNHADSFLISVDTLSGNKQIDRTAWRYVQIKN</sequence>
<evidence type="ECO:0000313" key="1">
    <source>
        <dbReference type="EMBL" id="MDN4594313.1"/>
    </source>
</evidence>
<dbReference type="EMBL" id="JANRHH010000037">
    <property type="protein sequence ID" value="MDN4594313.1"/>
    <property type="molecule type" value="Genomic_DNA"/>
</dbReference>
<accession>A0ABT8INI3</accession>
<dbReference type="SUPFAM" id="SSF102588">
    <property type="entry name" value="LmbE-like"/>
    <property type="match status" value="1"/>
</dbReference>
<protein>
    <submittedName>
        <fullName evidence="1">PIG-L family deacetylase</fullName>
    </submittedName>
</protein>
<dbReference type="Gene3D" id="3.40.50.10320">
    <property type="entry name" value="LmbE-like"/>
    <property type="match status" value="1"/>
</dbReference>
<dbReference type="RefSeq" id="WP_301239076.1">
    <property type="nucleotide sequence ID" value="NZ_JANRHH010000037.1"/>
</dbReference>